<dbReference type="AlphaFoldDB" id="N6UCM2"/>
<dbReference type="SUPFAM" id="SSF48065">
    <property type="entry name" value="DBL homology domain (DH-domain)"/>
    <property type="match status" value="1"/>
</dbReference>
<feature type="non-terminal residue" evidence="3">
    <location>
        <position position="1"/>
    </location>
</feature>
<keyword evidence="1" id="KW-0344">Guanine-nucleotide releasing factor</keyword>
<accession>N6UCM2</accession>
<dbReference type="InterPro" id="IPR051336">
    <property type="entry name" value="RhoGEF_Guanine_NuclExch_SF"/>
</dbReference>
<proteinExistence type="predicted"/>
<name>N6UCM2_DENPD</name>
<dbReference type="GO" id="GO:0005085">
    <property type="term" value="F:guanyl-nucleotide exchange factor activity"/>
    <property type="evidence" value="ECO:0007669"/>
    <property type="project" value="UniProtKB-KW"/>
</dbReference>
<feature type="region of interest" description="Disordered" evidence="2">
    <location>
        <begin position="1"/>
        <end position="25"/>
    </location>
</feature>
<dbReference type="HOGENOM" id="CLU_1078992_0_0_1"/>
<dbReference type="Gene3D" id="2.30.30.40">
    <property type="entry name" value="SH3 Domains"/>
    <property type="match status" value="1"/>
</dbReference>
<dbReference type="SUPFAM" id="SSF50044">
    <property type="entry name" value="SH3-domain"/>
    <property type="match status" value="1"/>
</dbReference>
<organism evidence="3">
    <name type="scientific">Dendroctonus ponderosae</name>
    <name type="common">Mountain pine beetle</name>
    <dbReference type="NCBI Taxonomy" id="77166"/>
    <lineage>
        <taxon>Eukaryota</taxon>
        <taxon>Metazoa</taxon>
        <taxon>Ecdysozoa</taxon>
        <taxon>Arthropoda</taxon>
        <taxon>Hexapoda</taxon>
        <taxon>Insecta</taxon>
        <taxon>Pterygota</taxon>
        <taxon>Neoptera</taxon>
        <taxon>Endopterygota</taxon>
        <taxon>Coleoptera</taxon>
        <taxon>Polyphaga</taxon>
        <taxon>Cucujiformia</taxon>
        <taxon>Curculionidae</taxon>
        <taxon>Scolytinae</taxon>
        <taxon>Dendroctonus</taxon>
    </lineage>
</organism>
<dbReference type="PANTHER" id="PTHR22826">
    <property type="entry name" value="RHO GUANINE EXCHANGE FACTOR-RELATED"/>
    <property type="match status" value="1"/>
</dbReference>
<dbReference type="Pfam" id="PF00621">
    <property type="entry name" value="RhoGEF"/>
    <property type="match status" value="1"/>
</dbReference>
<reference evidence="3" key="1">
    <citation type="journal article" date="2013" name="Genome Biol.">
        <title>Draft genome of the mountain pine beetle, Dendroctonus ponderosae Hopkins, a major forest pest.</title>
        <authorList>
            <person name="Keeling C.I."/>
            <person name="Yuen M.M."/>
            <person name="Liao N.Y."/>
            <person name="Docking T.R."/>
            <person name="Chan S.K."/>
            <person name="Taylor G.A."/>
            <person name="Palmquist D.L."/>
            <person name="Jackman S.D."/>
            <person name="Nguyen A."/>
            <person name="Li M."/>
            <person name="Henderson H."/>
            <person name="Janes J.K."/>
            <person name="Zhao Y."/>
            <person name="Pandoh P."/>
            <person name="Moore R."/>
            <person name="Sperling F.A."/>
            <person name="Huber D.P."/>
            <person name="Birol I."/>
            <person name="Jones S.J."/>
            <person name="Bohlmann J."/>
        </authorList>
    </citation>
    <scope>NUCLEOTIDE SEQUENCE</scope>
</reference>
<dbReference type="PANTHER" id="PTHR22826:SF211">
    <property type="entry name" value="LD43457P"/>
    <property type="match status" value="1"/>
</dbReference>
<dbReference type="InterPro" id="IPR036028">
    <property type="entry name" value="SH3-like_dom_sf"/>
</dbReference>
<dbReference type="EMBL" id="KB740914">
    <property type="protein sequence ID" value="ENN78381.1"/>
    <property type="molecule type" value="Genomic_DNA"/>
</dbReference>
<dbReference type="PROSITE" id="PS50010">
    <property type="entry name" value="DH_2"/>
    <property type="match status" value="1"/>
</dbReference>
<dbReference type="Gene3D" id="1.20.900.10">
    <property type="entry name" value="Dbl homology (DH) domain"/>
    <property type="match status" value="1"/>
</dbReference>
<dbReference type="InterPro" id="IPR000219">
    <property type="entry name" value="DH_dom"/>
</dbReference>
<evidence type="ECO:0000256" key="1">
    <source>
        <dbReference type="ARBA" id="ARBA00022658"/>
    </source>
</evidence>
<evidence type="ECO:0000256" key="2">
    <source>
        <dbReference type="SAM" id="MobiDB-lite"/>
    </source>
</evidence>
<dbReference type="OMA" id="NYCKDEH"/>
<dbReference type="OrthoDB" id="2570713at2759"/>
<gene>
    <name evidence="3" type="ORF">YQE_05182</name>
</gene>
<protein>
    <submittedName>
        <fullName evidence="3">Uncharacterized protein</fullName>
    </submittedName>
</protein>
<dbReference type="InterPro" id="IPR035899">
    <property type="entry name" value="DBL_dom_sf"/>
</dbReference>
<dbReference type="GO" id="GO:0005737">
    <property type="term" value="C:cytoplasm"/>
    <property type="evidence" value="ECO:0007669"/>
    <property type="project" value="TreeGrafter"/>
</dbReference>
<evidence type="ECO:0000313" key="3">
    <source>
        <dbReference type="EMBL" id="ENN78381.1"/>
    </source>
</evidence>
<sequence>MYLRKKPQKTERSLKNRRRSTDTPGETLVAWQTYRANSSDELNLQEGDVVELIDICDPASSSKRLKLDPELDQVSGELLDNSAARHKLSVKPRRTYASSRHSPTRLNVNARWLVREVNGSKKQGWVPCRILQTADDPTMGKSGLPGDAAFRRQAVVKELVETEQEFVRDLDYVVQNYLIPSESGKTPKIIKDNFSVLFGNLKEIAEFHRTVLMDGVKYYANEPTLLGKAFLRLERDFDNHVNYCKDEHLAQEFLDTSDAAFDYFAVS</sequence>